<keyword evidence="5" id="KW-0472">Membrane</keyword>
<sequence length="687" mass="75985">MKKLILYLILLQIYIVQKYVICSKLTHYSVGGHASTSRVKGRSSSGSSSSSSSGDFNVPGLNGYLCPSYNRDPRGFGCFGLNTAYTVKKNSWQECANQCYWSKYTVFGNCQRSVYNSNNKDCHIKGGDNGCMKSPDGMILTNRQSYMIGECATTCTVSTWSSWTTCSGVCGEMRSRTRSVLSFPRYDHEYCPHLIEYSNCVVENKCPENCPQYGVSILGWGCQFESTFPFNKNLFVSYEEDWRGCMSTCKQDPFCVAWSYNATLSEGPDSVGFSREYRPCYTHRFASGCQALAPGWVSGNKNTRDADCDTGTCIHNEWSSWTTCKDPCSNTETMSRNRTVKTVSQNWASIPCRDETQIQLCSENPQSIETCETCLVGSWSEWSDCSTSCGEGNRIRTREITKPPLNGDDSKCPELIEKESCNKDVECPHVQCELGEWSSWSPCSVTCGCGTTTRNREVKGENCTELPTESKKCNLANCDDNSASCTAVMSVWSEWSVCSEKCDQGVVRRYRDFDFTKIGVFGYNPPGTSEEQNKVREICKDTPTLEEEPCTSGVACTPGCKYTEWSAWSSCDCSGTQTRDRVVTFPEGVIDATCQSSKDTRSCSKPEGCTETAPDSGDATLAIAVGLPVGILGLCIIAGSLFLIGGRSGDQEEDETNYQYFDQSSATLDQDSEYVQEIGPESQNWAS</sequence>
<dbReference type="Pfam" id="PF00090">
    <property type="entry name" value="TSP_1"/>
    <property type="match status" value="3"/>
</dbReference>
<evidence type="ECO:0000313" key="8">
    <source>
        <dbReference type="EMBL" id="AAC48311.1"/>
    </source>
</evidence>
<dbReference type="InterPro" id="IPR036383">
    <property type="entry name" value="TSP1_rpt_sf"/>
</dbReference>
<protein>
    <submittedName>
        <fullName evidence="8">Thrombospondin related adhesive protein</fullName>
    </submittedName>
</protein>
<evidence type="ECO:0000313" key="10">
    <source>
        <dbReference type="Proteomes" id="UP000593906"/>
    </source>
</evidence>
<feature type="transmembrane region" description="Helical" evidence="5">
    <location>
        <begin position="621"/>
        <end position="644"/>
    </location>
</feature>
<keyword evidence="5" id="KW-1133">Transmembrane helix</keyword>
<feature type="domain" description="Spondin-like TSP1" evidence="7">
    <location>
        <begin position="374"/>
        <end position="424"/>
    </location>
</feature>
<feature type="chain" id="PRO_5033977920" evidence="6">
    <location>
        <begin position="19"/>
        <end position="687"/>
    </location>
</feature>
<dbReference type="SUPFAM" id="SSF82895">
    <property type="entry name" value="TSP-1 type 1 repeat"/>
    <property type="match status" value="4"/>
</dbReference>
<dbReference type="GO" id="GO:0031012">
    <property type="term" value="C:extracellular matrix"/>
    <property type="evidence" value="ECO:0007669"/>
    <property type="project" value="TreeGrafter"/>
</dbReference>
<reference evidence="8" key="1">
    <citation type="journal article" date="1998" name="Mol. Biochem. Parasitol.">
        <title>Molecular cloning and expression analysis of a Cryptosporidium parvum gene encoding a new member of the thrombospondin family.</title>
        <authorList>
            <person name="Spano F."/>
            <person name="Putignani L."/>
            <person name="Naitza S."/>
            <person name="Puri C."/>
            <person name="Wright S."/>
            <person name="Crisanti A."/>
        </authorList>
    </citation>
    <scope>NUCLEOTIDE SEQUENCE</scope>
    <source>
        <strain evidence="8">Moredun</strain>
    </source>
</reference>
<evidence type="ECO:0000313" key="9">
    <source>
        <dbReference type="EMBL" id="QOY43273.1"/>
    </source>
</evidence>
<dbReference type="GO" id="GO:0007155">
    <property type="term" value="P:cell adhesion"/>
    <property type="evidence" value="ECO:0007669"/>
    <property type="project" value="TreeGrafter"/>
</dbReference>
<organism evidence="8">
    <name type="scientific">Cryptosporidium parvum</name>
    <dbReference type="NCBI Taxonomy" id="5807"/>
    <lineage>
        <taxon>Eukaryota</taxon>
        <taxon>Sar</taxon>
        <taxon>Alveolata</taxon>
        <taxon>Apicomplexa</taxon>
        <taxon>Conoidasida</taxon>
        <taxon>Coccidia</taxon>
        <taxon>Eucoccidiorida</taxon>
        <taxon>Eimeriorina</taxon>
        <taxon>Cryptosporidiidae</taxon>
        <taxon>Cryptosporidium</taxon>
    </lineage>
</organism>
<dbReference type="InterPro" id="IPR044004">
    <property type="entry name" value="TSP1_spondin_dom"/>
</dbReference>
<name>Q23729_CRYPV</name>
<keyword evidence="1 6" id="KW-0732">Signal</keyword>
<dbReference type="SMART" id="SM00209">
    <property type="entry name" value="TSP1"/>
    <property type="match status" value="6"/>
</dbReference>
<keyword evidence="5" id="KW-0812">Transmembrane</keyword>
<evidence type="ECO:0000256" key="3">
    <source>
        <dbReference type="ARBA" id="ARBA00023180"/>
    </source>
</evidence>
<dbReference type="VEuPathDB" id="CryptoDB:cgd1_3500"/>
<dbReference type="AlphaFoldDB" id="Q23729"/>
<dbReference type="VEuPathDB" id="CryptoDB:CPATCC_0035780"/>
<dbReference type="PROSITE" id="PS50092">
    <property type="entry name" value="TSP1"/>
    <property type="match status" value="6"/>
</dbReference>
<gene>
    <name evidence="8" type="primary">TRAP-C1</name>
    <name evidence="9" type="ORF">CPATCC_000043</name>
</gene>
<dbReference type="Proteomes" id="UP000593906">
    <property type="component" value="Chromosome 1"/>
</dbReference>
<evidence type="ECO:0000256" key="4">
    <source>
        <dbReference type="SAM" id="MobiDB-lite"/>
    </source>
</evidence>
<keyword evidence="3" id="KW-0325">Glycoprotein</keyword>
<proteinExistence type="evidence at transcript level"/>
<dbReference type="InterPro" id="IPR000884">
    <property type="entry name" value="TSP1_rpt"/>
</dbReference>
<evidence type="ECO:0000259" key="7">
    <source>
        <dbReference type="Pfam" id="PF19028"/>
    </source>
</evidence>
<dbReference type="Pfam" id="PF19028">
    <property type="entry name" value="TSP1_spondin"/>
    <property type="match status" value="1"/>
</dbReference>
<dbReference type="OMA" id="ANDIQEC"/>
<evidence type="ECO:0000256" key="5">
    <source>
        <dbReference type="SAM" id="Phobius"/>
    </source>
</evidence>
<feature type="region of interest" description="Disordered" evidence="4">
    <location>
        <begin position="33"/>
        <end position="54"/>
    </location>
</feature>
<dbReference type="EMBL" id="AF017267">
    <property type="protein sequence ID" value="AAC48311.1"/>
    <property type="molecule type" value="mRNA"/>
</dbReference>
<keyword evidence="2" id="KW-1015">Disulfide bond</keyword>
<feature type="compositionally biased region" description="Low complexity" evidence="4">
    <location>
        <begin position="43"/>
        <end position="54"/>
    </location>
</feature>
<dbReference type="Gene3D" id="2.20.100.10">
    <property type="entry name" value="Thrombospondin type-1 (TSP1) repeat"/>
    <property type="match status" value="5"/>
</dbReference>
<evidence type="ECO:0000256" key="2">
    <source>
        <dbReference type="ARBA" id="ARBA00023157"/>
    </source>
</evidence>
<evidence type="ECO:0000256" key="1">
    <source>
        <dbReference type="ARBA" id="ARBA00022729"/>
    </source>
</evidence>
<reference evidence="9 10" key="2">
    <citation type="submission" date="2019-09" db="EMBL/GenBank/DDBJ databases">
        <title>Consistent, comparative and evidence-based genome assembly and annotation for Cryptosporidium parvum, C. hominis and C. tyzzeri.</title>
        <authorList>
            <person name="Baptista R.P."/>
            <person name="Li Y."/>
            <person name="Sateriale A."/>
            <person name="Ansell B."/>
            <person name="Jex A."/>
            <person name="Sanders M."/>
            <person name="Brooks K."/>
            <person name="Tracey A."/>
            <person name="Berriman M."/>
            <person name="Striepen B."/>
            <person name="Cotton J.A."/>
            <person name="Kissinger J.C."/>
        </authorList>
    </citation>
    <scope>NUCLEOTIDE SEQUENCE [LARGE SCALE GENOMIC DNA]</scope>
    <source>
        <strain evidence="9 10">IOWA-ATCC</strain>
    </source>
</reference>
<evidence type="ECO:0000256" key="6">
    <source>
        <dbReference type="SAM" id="SignalP"/>
    </source>
</evidence>
<dbReference type="PANTHER" id="PTHR11311:SF15">
    <property type="entry name" value="SPONDIN-2"/>
    <property type="match status" value="1"/>
</dbReference>
<feature type="signal peptide" evidence="6">
    <location>
        <begin position="1"/>
        <end position="18"/>
    </location>
</feature>
<accession>Q23729</accession>
<dbReference type="PANTHER" id="PTHR11311">
    <property type="entry name" value="SPONDIN"/>
    <property type="match status" value="1"/>
</dbReference>
<dbReference type="EMBL" id="CP044422">
    <property type="protein sequence ID" value="QOY43273.1"/>
    <property type="molecule type" value="Genomic_DNA"/>
</dbReference>
<dbReference type="InterPro" id="IPR051418">
    <property type="entry name" value="Spondin/Thrombospondin_T1"/>
</dbReference>